<dbReference type="OrthoDB" id="77038at2759"/>
<evidence type="ECO:0000259" key="2">
    <source>
        <dbReference type="Pfam" id="PF24906"/>
    </source>
</evidence>
<name>A0A1S3VSG7_VIGRR</name>
<dbReference type="Pfam" id="PF24906">
    <property type="entry name" value="Zf_WRKY19"/>
    <property type="match status" value="1"/>
</dbReference>
<feature type="region of interest" description="Disordered" evidence="1">
    <location>
        <begin position="651"/>
        <end position="672"/>
    </location>
</feature>
<evidence type="ECO:0000313" key="3">
    <source>
        <dbReference type="Proteomes" id="UP000087766"/>
    </source>
</evidence>
<protein>
    <submittedName>
        <fullName evidence="4">Uncharacterized protein LOC106777847 isoform X1</fullName>
    </submittedName>
</protein>
<dbReference type="STRING" id="3916.A0A1S3VSG7"/>
<keyword evidence="3" id="KW-1185">Reference proteome</keyword>
<feature type="region of interest" description="Disordered" evidence="1">
    <location>
        <begin position="517"/>
        <end position="542"/>
    </location>
</feature>
<dbReference type="KEGG" id="vra:106777847"/>
<gene>
    <name evidence="4" type="primary">LOC106777847</name>
</gene>
<feature type="domain" description="WRKY19-like zinc finger" evidence="2">
    <location>
        <begin position="383"/>
        <end position="406"/>
    </location>
</feature>
<dbReference type="Proteomes" id="UP000087766">
    <property type="component" value="Chromosome 11"/>
</dbReference>
<sequence length="672" mass="71240">MVPQALREQHNYIKSTPGITVNYRENLSSSMQVEVTEADCSTDDILQFDFPSSSISKGMKRKWGLIDGYIGQSTCSLSRGLGLSTSSSDSKESSATSCTAISSVKEIDDQSSMPMDIELDFTLNLDCEKVESPKKLVSSNLKIFELHPKIDLELSLSTQPSKSDITSVCVSPSQSPPLQLNLEIPLVLSTTPPNVDEGSTSCRLKLGLVSLDPGASVMLNRAEKKVMDPSPDKLKSSVTCTSRLTQLKQPLHCNSNSTTCQVEGYGKGYQGASGLCISHGGGRRFNKASSNKGAEGWTLHCKSCGGGRRCDYFGCTNSTVGHTNFCIAHGCSQRCSHHEGCIQAVRGKSGLCIWHGRGKRHQTEKCTKNAEGLAGLSISYGGGHRCQASGCTKGAQRNTMFCRAHGVEKRCTAPGCTKDARGTTPLCKGHGGGKCCAYQGGGICTKSVNGGANFCVAHGGGMRCAVPDCLKRARGRVDLCVRHEGGKRSKVEGCGKGAQGATNFCETRGGRKRCSWGHPGSEYSNQQGDPSYSSARGKTGPSALHSGLVLDKRVHGGVSSGPVIEDTRDKLGELKQIVVNQDMDVDMIKMGNPQKDDAITCSDAKLNEVASTHLPAGEEDHTPMLVAVPEGRVHGGSLMAMLKGNSSLSTSLGKGLLSDPSEINKSLHGVPE</sequence>
<reference evidence="4" key="2">
    <citation type="submission" date="2025-08" db="UniProtKB">
        <authorList>
            <consortium name="RefSeq"/>
        </authorList>
    </citation>
    <scope>IDENTIFICATION</scope>
    <source>
        <tissue evidence="4">Leaf</tissue>
    </source>
</reference>
<dbReference type="AlphaFoldDB" id="A0A1S3VSG7"/>
<dbReference type="InterPro" id="IPR056866">
    <property type="entry name" value="Znf_WRKY19"/>
</dbReference>
<dbReference type="PANTHER" id="PTHR31827">
    <property type="entry name" value="EMB|CAB89363.1"/>
    <property type="match status" value="1"/>
</dbReference>
<proteinExistence type="predicted"/>
<feature type="compositionally biased region" description="Polar residues" evidence="1">
    <location>
        <begin position="522"/>
        <end position="536"/>
    </location>
</feature>
<organism evidence="3 4">
    <name type="scientific">Vigna radiata var. radiata</name>
    <name type="common">Mung bean</name>
    <name type="synonym">Phaseolus aureus</name>
    <dbReference type="NCBI Taxonomy" id="3916"/>
    <lineage>
        <taxon>Eukaryota</taxon>
        <taxon>Viridiplantae</taxon>
        <taxon>Streptophyta</taxon>
        <taxon>Embryophyta</taxon>
        <taxon>Tracheophyta</taxon>
        <taxon>Spermatophyta</taxon>
        <taxon>Magnoliopsida</taxon>
        <taxon>eudicotyledons</taxon>
        <taxon>Gunneridae</taxon>
        <taxon>Pentapetalae</taxon>
        <taxon>rosids</taxon>
        <taxon>fabids</taxon>
        <taxon>Fabales</taxon>
        <taxon>Fabaceae</taxon>
        <taxon>Papilionoideae</taxon>
        <taxon>50 kb inversion clade</taxon>
        <taxon>NPAAA clade</taxon>
        <taxon>indigoferoid/millettioid clade</taxon>
        <taxon>Phaseoleae</taxon>
        <taxon>Vigna</taxon>
    </lineage>
</organism>
<accession>A0A1S3VSG7</accession>
<dbReference type="GeneID" id="106777847"/>
<evidence type="ECO:0000313" key="4">
    <source>
        <dbReference type="RefSeq" id="XP_014521132.1"/>
    </source>
</evidence>
<evidence type="ECO:0000256" key="1">
    <source>
        <dbReference type="SAM" id="MobiDB-lite"/>
    </source>
</evidence>
<dbReference type="PANTHER" id="PTHR31827:SF40">
    <property type="entry name" value="F22C12.10"/>
    <property type="match status" value="1"/>
</dbReference>
<reference evidence="3" key="1">
    <citation type="journal article" date="2014" name="Nat. Commun.">
        <title>Genome sequence of mungbean and insights into evolution within Vigna species.</title>
        <authorList>
            <person name="Kang Y.J."/>
            <person name="Kim S.K."/>
            <person name="Kim M.Y."/>
            <person name="Lestari P."/>
            <person name="Kim K.H."/>
            <person name="Ha B.K."/>
            <person name="Jun T.H."/>
            <person name="Hwang W.J."/>
            <person name="Lee T."/>
            <person name="Lee J."/>
            <person name="Shim S."/>
            <person name="Yoon M.Y."/>
            <person name="Jang Y.E."/>
            <person name="Han K.S."/>
            <person name="Taeprayoon P."/>
            <person name="Yoon N."/>
            <person name="Somta P."/>
            <person name="Tanya P."/>
            <person name="Kim K.S."/>
            <person name="Gwag J.G."/>
            <person name="Moon J.K."/>
            <person name="Lee Y.H."/>
            <person name="Park B.S."/>
            <person name="Bombarely A."/>
            <person name="Doyle J.J."/>
            <person name="Jackson S.A."/>
            <person name="Schafleitner R."/>
            <person name="Srinives P."/>
            <person name="Varshney R.K."/>
            <person name="Lee S.H."/>
        </authorList>
    </citation>
    <scope>NUCLEOTIDE SEQUENCE [LARGE SCALE GENOMIC DNA]</scope>
    <source>
        <strain evidence="3">cv. VC1973A</strain>
    </source>
</reference>
<dbReference type="RefSeq" id="XP_014521132.1">
    <property type="nucleotide sequence ID" value="XM_014665646.2"/>
</dbReference>